<evidence type="ECO:0000256" key="1">
    <source>
        <dbReference type="ARBA" id="ARBA00023015"/>
    </source>
</evidence>
<dbReference type="AlphaFoldDB" id="A0A4R5K7G2"/>
<feature type="transmembrane region" description="Helical" evidence="4">
    <location>
        <begin position="283"/>
        <end position="307"/>
    </location>
</feature>
<evidence type="ECO:0000313" key="7">
    <source>
        <dbReference type="Proteomes" id="UP000295636"/>
    </source>
</evidence>
<proteinExistence type="predicted"/>
<dbReference type="SMART" id="SM00342">
    <property type="entry name" value="HTH_ARAC"/>
    <property type="match status" value="1"/>
</dbReference>
<keyword evidence="3" id="KW-0804">Transcription</keyword>
<gene>
    <name evidence="6" type="ORF">E1757_34295</name>
</gene>
<dbReference type="InterPro" id="IPR041522">
    <property type="entry name" value="CdaR_GGDEF"/>
</dbReference>
<dbReference type="PANTHER" id="PTHR43280">
    <property type="entry name" value="ARAC-FAMILY TRANSCRIPTIONAL REGULATOR"/>
    <property type="match status" value="1"/>
</dbReference>
<dbReference type="PROSITE" id="PS01124">
    <property type="entry name" value="HTH_ARAC_FAMILY_2"/>
    <property type="match status" value="1"/>
</dbReference>
<reference evidence="6 7" key="1">
    <citation type="submission" date="2019-03" db="EMBL/GenBank/DDBJ databases">
        <title>This is whole genome sequence of Paenibacillus sp MS74 strain.</title>
        <authorList>
            <person name="Trinh H.N."/>
        </authorList>
    </citation>
    <scope>NUCLEOTIDE SEQUENCE [LARGE SCALE GENOMIC DNA]</scope>
    <source>
        <strain evidence="6 7">MS74</strain>
    </source>
</reference>
<feature type="transmembrane region" description="Helical" evidence="4">
    <location>
        <begin position="6"/>
        <end position="28"/>
    </location>
</feature>
<evidence type="ECO:0000256" key="2">
    <source>
        <dbReference type="ARBA" id="ARBA00023125"/>
    </source>
</evidence>
<dbReference type="RefSeq" id="WP_133236763.1">
    <property type="nucleotide sequence ID" value="NZ_SMRT01000034.1"/>
</dbReference>
<evidence type="ECO:0000313" key="6">
    <source>
        <dbReference type="EMBL" id="TDF90116.1"/>
    </source>
</evidence>
<protein>
    <submittedName>
        <fullName evidence="6">Helix-turn-helix domain-containing protein</fullName>
    </submittedName>
</protein>
<sequence>MSYRKIRSILMIFLISVVGTSILSMFLYNISTQIIKMQIEKQKESSLINLSNQVSNFQDRISQAVIDLQNTQDYQMFIESMPFKDYASSAAIIRNFVNRLQTMNATLDYVDSITFYNLENGRKYITNGGVNDELQFREIIAKFKDLQAPQALMDTGNNGALSAIYIQALPLFQLKPQGYLIFHYNSRFLSRLLQNEQSGGSYIVVNEKHQIIDRYSRDGKQERSVELPEKLWEPSSIIGDHVRAVSDHGYFYILHQPPNKAWSYIYSIEEAEALAPIIRLRNIVLLSTAALLLLSLLLYALSIHISWKGWSRISALIADSKEVQSKDDFEVLFHKIQGLTHNHNQLRDHMNVILPEAKDAFIKNMLEKGCSKRDFVKMKQYNIALGNHPYQVFCLEADDYKTMRELYSETDMRHFEYGIACVIQEVMNEVDIPGLVVVESQARFVGIYETDKQNGEAPFNAALQKIRSFVQQYFPFTVTIGVSQMRSDLTHLNLSYNESLESLKQKLIVGANEVIYFTNFLRKESIFSSDVHEIENDIVHGIRDKNRELAYIALNRLVDIKKAENVDYRSLQNYLINMVLFLFRELAGDLRFINQMSMSEIVRLSTLEEWTEWIRTHCIDCLIEDIIQNEKKQYDRIADKLVQYMHGHLEEDLRLHEVCKQLGISVNLANGALKEVHGMTFTEYLFQCRIELSKKWLRETQMNLDEISNFLFYSNAQNFSRAFKKYVGLPPGLYRKQHQTSME</sequence>
<accession>A0A4R5K7G2</accession>
<dbReference type="PANTHER" id="PTHR43280:SF2">
    <property type="entry name" value="HTH-TYPE TRANSCRIPTIONAL REGULATOR EXSA"/>
    <property type="match status" value="1"/>
</dbReference>
<dbReference type="GO" id="GO:0043565">
    <property type="term" value="F:sequence-specific DNA binding"/>
    <property type="evidence" value="ECO:0007669"/>
    <property type="project" value="InterPro"/>
</dbReference>
<keyword evidence="1" id="KW-0805">Transcription regulation</keyword>
<keyword evidence="4" id="KW-0472">Membrane</keyword>
<dbReference type="OrthoDB" id="2497282at2"/>
<comment type="caution">
    <text evidence="6">The sequence shown here is derived from an EMBL/GenBank/DDBJ whole genome shotgun (WGS) entry which is preliminary data.</text>
</comment>
<feature type="domain" description="HTH araC/xylS-type" evidence="5">
    <location>
        <begin position="639"/>
        <end position="737"/>
    </location>
</feature>
<dbReference type="InterPro" id="IPR009057">
    <property type="entry name" value="Homeodomain-like_sf"/>
</dbReference>
<organism evidence="6 7">
    <name type="scientific">Paenibacillus piri</name>
    <dbReference type="NCBI Taxonomy" id="2547395"/>
    <lineage>
        <taxon>Bacteria</taxon>
        <taxon>Bacillati</taxon>
        <taxon>Bacillota</taxon>
        <taxon>Bacilli</taxon>
        <taxon>Bacillales</taxon>
        <taxon>Paenibacillaceae</taxon>
        <taxon>Paenibacillus</taxon>
    </lineage>
</organism>
<evidence type="ECO:0000256" key="4">
    <source>
        <dbReference type="SAM" id="Phobius"/>
    </source>
</evidence>
<keyword evidence="4" id="KW-1133">Transmembrane helix</keyword>
<name>A0A4R5K7G2_9BACL</name>
<keyword evidence="7" id="KW-1185">Reference proteome</keyword>
<keyword evidence="2" id="KW-0238">DNA-binding</keyword>
<dbReference type="Gene3D" id="1.10.10.60">
    <property type="entry name" value="Homeodomain-like"/>
    <property type="match status" value="1"/>
</dbReference>
<dbReference type="EMBL" id="SMRT01000034">
    <property type="protein sequence ID" value="TDF90116.1"/>
    <property type="molecule type" value="Genomic_DNA"/>
</dbReference>
<dbReference type="Proteomes" id="UP000295636">
    <property type="component" value="Unassembled WGS sequence"/>
</dbReference>
<dbReference type="Pfam" id="PF12833">
    <property type="entry name" value="HTH_18"/>
    <property type="match status" value="1"/>
</dbReference>
<dbReference type="GO" id="GO:0003700">
    <property type="term" value="F:DNA-binding transcription factor activity"/>
    <property type="evidence" value="ECO:0007669"/>
    <property type="project" value="InterPro"/>
</dbReference>
<evidence type="ECO:0000256" key="3">
    <source>
        <dbReference type="ARBA" id="ARBA00023163"/>
    </source>
</evidence>
<keyword evidence="4" id="KW-0812">Transmembrane</keyword>
<dbReference type="Pfam" id="PF17853">
    <property type="entry name" value="GGDEF_2"/>
    <property type="match status" value="1"/>
</dbReference>
<dbReference type="InterPro" id="IPR018060">
    <property type="entry name" value="HTH_AraC"/>
</dbReference>
<evidence type="ECO:0000259" key="5">
    <source>
        <dbReference type="PROSITE" id="PS01124"/>
    </source>
</evidence>
<dbReference type="SUPFAM" id="SSF46689">
    <property type="entry name" value="Homeodomain-like"/>
    <property type="match status" value="1"/>
</dbReference>